<evidence type="ECO:0000313" key="7">
    <source>
        <dbReference type="EMBL" id="KAB5574232.1"/>
    </source>
</evidence>
<accession>A0A5N5P3P1</accession>
<feature type="chain" id="PRO_5024454729" description="Knottin scorpion toxin-like domain-containing protein" evidence="6">
    <location>
        <begin position="29"/>
        <end position="81"/>
    </location>
</feature>
<evidence type="ECO:0000256" key="5">
    <source>
        <dbReference type="ARBA" id="ARBA00023157"/>
    </source>
</evidence>
<keyword evidence="4" id="KW-0611">Plant defense</keyword>
<dbReference type="PANTHER" id="PTHR33830">
    <property type="entry name" value="DEFENSIN-LIKE PROTEIN 184-RELATED"/>
    <property type="match status" value="1"/>
</dbReference>
<evidence type="ECO:0000313" key="8">
    <source>
        <dbReference type="Proteomes" id="UP000326939"/>
    </source>
</evidence>
<dbReference type="InterPro" id="IPR010851">
    <property type="entry name" value="DEFL"/>
</dbReference>
<dbReference type="AlphaFoldDB" id="A0A5N5P3P1"/>
<dbReference type="PANTHER" id="PTHR33830:SF21">
    <property type="entry name" value="DEFENSIN-LIKE PROTEIN 165-RELATED"/>
    <property type="match status" value="1"/>
</dbReference>
<dbReference type="Pfam" id="PF07333">
    <property type="entry name" value="SLR1-BP"/>
    <property type="match status" value="1"/>
</dbReference>
<evidence type="ECO:0000256" key="6">
    <source>
        <dbReference type="SAM" id="SignalP"/>
    </source>
</evidence>
<evidence type="ECO:0000256" key="2">
    <source>
        <dbReference type="ARBA" id="ARBA00022529"/>
    </source>
</evidence>
<dbReference type="Proteomes" id="UP000326939">
    <property type="component" value="Chromosome 1"/>
</dbReference>
<keyword evidence="2" id="KW-0929">Antimicrobial</keyword>
<keyword evidence="6" id="KW-0732">Signal</keyword>
<evidence type="ECO:0000256" key="3">
    <source>
        <dbReference type="ARBA" id="ARBA00022577"/>
    </source>
</evidence>
<keyword evidence="8" id="KW-1185">Reference proteome</keyword>
<comment type="caution">
    <text evidence="7">The sequence shown here is derived from an EMBL/GenBank/DDBJ whole genome shotgun (WGS) entry which is preliminary data.</text>
</comment>
<keyword evidence="5" id="KW-1015">Disulfide bond</keyword>
<dbReference type="EMBL" id="VDCV01000001">
    <property type="protein sequence ID" value="KAB5574232.1"/>
    <property type="molecule type" value="Genomic_DNA"/>
</dbReference>
<comment type="similarity">
    <text evidence="1">Belongs to the DEFL family.</text>
</comment>
<gene>
    <name evidence="7" type="ORF">DKX38_001426</name>
</gene>
<name>A0A5N5P3P1_9ROSI</name>
<keyword evidence="3" id="KW-0295">Fungicide</keyword>
<dbReference type="GO" id="GO:0050832">
    <property type="term" value="P:defense response to fungus"/>
    <property type="evidence" value="ECO:0007669"/>
    <property type="project" value="UniProtKB-KW"/>
</dbReference>
<feature type="signal peptide" evidence="6">
    <location>
        <begin position="1"/>
        <end position="28"/>
    </location>
</feature>
<protein>
    <recommendedName>
        <fullName evidence="9">Knottin scorpion toxin-like domain-containing protein</fullName>
    </recommendedName>
</protein>
<proteinExistence type="inferred from homology"/>
<evidence type="ECO:0008006" key="9">
    <source>
        <dbReference type="Google" id="ProtNLM"/>
    </source>
</evidence>
<sequence length="81" mass="8836">MASIISFTRFFTLILLFSAALLTPHVNGQKRCVETLYKSGCTLTDCGAKCYQKHGSARGGQCIANPSMTDYACVCVYNCNQ</sequence>
<organism evidence="7 8">
    <name type="scientific">Salix brachista</name>
    <dbReference type="NCBI Taxonomy" id="2182728"/>
    <lineage>
        <taxon>Eukaryota</taxon>
        <taxon>Viridiplantae</taxon>
        <taxon>Streptophyta</taxon>
        <taxon>Embryophyta</taxon>
        <taxon>Tracheophyta</taxon>
        <taxon>Spermatophyta</taxon>
        <taxon>Magnoliopsida</taxon>
        <taxon>eudicotyledons</taxon>
        <taxon>Gunneridae</taxon>
        <taxon>Pentapetalae</taxon>
        <taxon>rosids</taxon>
        <taxon>fabids</taxon>
        <taxon>Malpighiales</taxon>
        <taxon>Salicaceae</taxon>
        <taxon>Saliceae</taxon>
        <taxon>Salix</taxon>
    </lineage>
</organism>
<evidence type="ECO:0000256" key="1">
    <source>
        <dbReference type="ARBA" id="ARBA00006722"/>
    </source>
</evidence>
<reference evidence="8" key="1">
    <citation type="journal article" date="2019" name="Gigascience">
        <title>De novo genome assembly of the endangered Acer yangbiense, a plant species with extremely small populations endemic to Yunnan Province, China.</title>
        <authorList>
            <person name="Yang J."/>
            <person name="Wariss H.M."/>
            <person name="Tao L."/>
            <person name="Zhang R."/>
            <person name="Yun Q."/>
            <person name="Hollingsworth P."/>
            <person name="Dao Z."/>
            <person name="Luo G."/>
            <person name="Guo H."/>
            <person name="Ma Y."/>
            <person name="Sun W."/>
        </authorList>
    </citation>
    <scope>NUCLEOTIDE SEQUENCE [LARGE SCALE GENOMIC DNA]</scope>
    <source>
        <strain evidence="8">cv. br00</strain>
    </source>
</reference>
<evidence type="ECO:0000256" key="4">
    <source>
        <dbReference type="ARBA" id="ARBA00022821"/>
    </source>
</evidence>
<dbReference type="GO" id="GO:0031640">
    <property type="term" value="P:killing of cells of another organism"/>
    <property type="evidence" value="ECO:0007669"/>
    <property type="project" value="UniProtKB-KW"/>
</dbReference>